<dbReference type="AlphaFoldDB" id="A0AAZ3PNW5"/>
<dbReference type="InterPro" id="IPR029044">
    <property type="entry name" value="Nucleotide-diphossugar_trans"/>
</dbReference>
<proteinExistence type="predicted"/>
<reference evidence="4" key="1">
    <citation type="journal article" date="2018" name="PLoS ONE">
        <title>Chinook salmon (Oncorhynchus tshawytscha) genome and transcriptome.</title>
        <authorList>
            <person name="Christensen K.A."/>
            <person name="Leong J.S."/>
            <person name="Sakhrani D."/>
            <person name="Biagi C.A."/>
            <person name="Minkley D.R."/>
            <person name="Withler R.E."/>
            <person name="Rondeau E.B."/>
            <person name="Koop B.F."/>
            <person name="Devlin R.H."/>
        </authorList>
    </citation>
    <scope>NUCLEOTIDE SEQUENCE [LARGE SCALE GENOMIC DNA]</scope>
</reference>
<dbReference type="GO" id="GO:0006047">
    <property type="term" value="P:UDP-N-acetylglucosamine metabolic process"/>
    <property type="evidence" value="ECO:0007669"/>
    <property type="project" value="TreeGrafter"/>
</dbReference>
<dbReference type="InterPro" id="IPR001173">
    <property type="entry name" value="Glyco_trans_2-like"/>
</dbReference>
<dbReference type="SUPFAM" id="SSF53448">
    <property type="entry name" value="Nucleotide-diphospho-sugar transferases"/>
    <property type="match status" value="1"/>
</dbReference>
<feature type="domain" description="Glycosyltransferase 2-like" evidence="2">
    <location>
        <begin position="311"/>
        <end position="420"/>
    </location>
</feature>
<protein>
    <recommendedName>
        <fullName evidence="2">Glycosyltransferase 2-like domain-containing protein</fullName>
    </recommendedName>
</protein>
<organism evidence="3 4">
    <name type="scientific">Oncorhynchus tshawytscha</name>
    <name type="common">Chinook salmon</name>
    <name type="synonym">Salmo tshawytscha</name>
    <dbReference type="NCBI Taxonomy" id="74940"/>
    <lineage>
        <taxon>Eukaryota</taxon>
        <taxon>Metazoa</taxon>
        <taxon>Chordata</taxon>
        <taxon>Craniata</taxon>
        <taxon>Vertebrata</taxon>
        <taxon>Euteleostomi</taxon>
        <taxon>Actinopterygii</taxon>
        <taxon>Neopterygii</taxon>
        <taxon>Teleostei</taxon>
        <taxon>Protacanthopterygii</taxon>
        <taxon>Salmoniformes</taxon>
        <taxon>Salmonidae</taxon>
        <taxon>Salmoninae</taxon>
        <taxon>Oncorhynchus</taxon>
    </lineage>
</organism>
<evidence type="ECO:0000256" key="1">
    <source>
        <dbReference type="SAM" id="Phobius"/>
    </source>
</evidence>
<accession>A0AAZ3PNW5</accession>
<reference evidence="3" key="2">
    <citation type="submission" date="2025-08" db="UniProtKB">
        <authorList>
            <consortium name="Ensembl"/>
        </authorList>
    </citation>
    <scope>IDENTIFICATION</scope>
</reference>
<dbReference type="PANTHER" id="PTHR15046:SF2">
    <property type="entry name" value="BETA-1,4 N-ACETYLGALACTOSAMINYLTRANSFERASE 2"/>
    <property type="match status" value="1"/>
</dbReference>
<keyword evidence="1" id="KW-1133">Transmembrane helix</keyword>
<gene>
    <name evidence="3" type="primary">LOC112225910</name>
</gene>
<dbReference type="CDD" id="cd00761">
    <property type="entry name" value="Glyco_tranf_GTA_type"/>
    <property type="match status" value="1"/>
</dbReference>
<evidence type="ECO:0000313" key="3">
    <source>
        <dbReference type="Ensembl" id="ENSOTSP00005117524.1"/>
    </source>
</evidence>
<evidence type="ECO:0000259" key="2">
    <source>
        <dbReference type="Pfam" id="PF00535"/>
    </source>
</evidence>
<reference evidence="3" key="3">
    <citation type="submission" date="2025-09" db="UniProtKB">
        <authorList>
            <consortium name="Ensembl"/>
        </authorList>
    </citation>
    <scope>IDENTIFICATION</scope>
</reference>
<dbReference type="GeneTree" id="ENSGT00390000006679"/>
<sequence>MTQHLINDETAYNEEVRDLAGWCQSNNLKMVKDPSQTVLSSTAWQAVPECQVEDKKASQQFLPPSHKTPEQMDSLLQMGRCKQVLVLAIFCLSASVMYSFIYHYSTTEEHTDQLVPQQIRAVPSISLRQPNCTCQGSGVLVLKDHLPKDRYDDIVKRRAEEYRKHHIRTSSSLNRLILAPSNIPLQYPIQGFTVVPLQKTLIPGLALHAAKRQSYKVTLRVSSGVLAIKALGEGDQEGQGENEITVQSTSLSDLNNLLGRMTYTSTVYRMRTGDLAHFTFEHHEAVFPIVIQQTSMPVLYDIGNDINYRVTIVTKTFLRYTELQVLISSIRTYYKDIKIIIADDSLEPQKVNGSNIEQYIMPPAQGWFAGRNLAVSQVTTKYFLWVDDDFLFTDKTKIENLVEVMEATPELDVVGGSVAGHGQFYFSLVYEEGNGEDGGCLKREGAVKYQPVPGFPTCSFTSGVINLFLGRTDAVRKVGFDPRLKRVAHSEFFMDGLGSLLVASCSHVSIGHQPKIANAKYSSFRRQKSKDFEDKLAHHFFKNHLKCIRYG</sequence>
<dbReference type="Ensembl" id="ENSOTST00005133561.1">
    <property type="protein sequence ID" value="ENSOTSP00005117524.1"/>
    <property type="gene ID" value="ENSOTSG00005038368.2"/>
</dbReference>
<name>A0AAZ3PNW5_ONCTS</name>
<keyword evidence="1" id="KW-0812">Transmembrane</keyword>
<dbReference type="Proteomes" id="UP000694402">
    <property type="component" value="Unassembled WGS sequence"/>
</dbReference>
<evidence type="ECO:0000313" key="4">
    <source>
        <dbReference type="Proteomes" id="UP000694402"/>
    </source>
</evidence>
<keyword evidence="4" id="KW-1185">Reference proteome</keyword>
<dbReference type="Pfam" id="PF00535">
    <property type="entry name" value="Glycos_transf_2"/>
    <property type="match status" value="1"/>
</dbReference>
<feature type="transmembrane region" description="Helical" evidence="1">
    <location>
        <begin position="84"/>
        <end position="104"/>
    </location>
</feature>
<dbReference type="GO" id="GO:0008376">
    <property type="term" value="F:acetylgalactosaminyltransferase activity"/>
    <property type="evidence" value="ECO:0007669"/>
    <property type="project" value="TreeGrafter"/>
</dbReference>
<keyword evidence="1" id="KW-0472">Membrane</keyword>
<dbReference type="Gene3D" id="3.90.550.10">
    <property type="entry name" value="Spore Coat Polysaccharide Biosynthesis Protein SpsA, Chain A"/>
    <property type="match status" value="1"/>
</dbReference>
<dbReference type="GO" id="GO:0019276">
    <property type="term" value="P:UDP-N-acetylgalactosamine metabolic process"/>
    <property type="evidence" value="ECO:0007669"/>
    <property type="project" value="TreeGrafter"/>
</dbReference>
<dbReference type="PANTHER" id="PTHR15046">
    <property type="entry name" value="GLYCO_TRANS_2-LIKE DOMAIN-CONTAINING PROTEIN"/>
    <property type="match status" value="1"/>
</dbReference>